<dbReference type="InterPro" id="IPR045175">
    <property type="entry name" value="M28_fam"/>
</dbReference>
<keyword evidence="14" id="KW-0325">Glycoprotein</keyword>
<feature type="region of interest" description="Disordered" evidence="16">
    <location>
        <begin position="531"/>
        <end position="570"/>
    </location>
</feature>
<dbReference type="FunFam" id="3.40.630.10:FF:000057">
    <property type="entry name" value="Vacuolar membrane protease"/>
    <property type="match status" value="1"/>
</dbReference>
<feature type="transmembrane region" description="Helical" evidence="17">
    <location>
        <begin position="491"/>
        <end position="513"/>
    </location>
</feature>
<evidence type="ECO:0000256" key="16">
    <source>
        <dbReference type="SAM" id="MobiDB-lite"/>
    </source>
</evidence>
<comment type="caution">
    <text evidence="21">The sequence shown here is derived from an EMBL/GenBank/DDBJ whole genome shotgun (WGS) entry which is preliminary data.</text>
</comment>
<dbReference type="PANTHER" id="PTHR12147:SF58">
    <property type="entry name" value="VACUOLAR MEMBRANE PROTEASE"/>
    <property type="match status" value="1"/>
</dbReference>
<feature type="transmembrane region" description="Helical" evidence="17">
    <location>
        <begin position="664"/>
        <end position="685"/>
    </location>
</feature>
<evidence type="ECO:0000256" key="1">
    <source>
        <dbReference type="ARBA" id="ARBA00001947"/>
    </source>
</evidence>
<evidence type="ECO:0000259" key="18">
    <source>
        <dbReference type="Pfam" id="PF04389"/>
    </source>
</evidence>
<keyword evidence="6 15" id="KW-0645">Protease</keyword>
<organism evidence="21 22">
    <name type="scientific">Ogataea polymorpha</name>
    <dbReference type="NCBI Taxonomy" id="460523"/>
    <lineage>
        <taxon>Eukaryota</taxon>
        <taxon>Fungi</taxon>
        <taxon>Dikarya</taxon>
        <taxon>Ascomycota</taxon>
        <taxon>Saccharomycotina</taxon>
        <taxon>Pichiomycetes</taxon>
        <taxon>Pichiales</taxon>
        <taxon>Pichiaceae</taxon>
        <taxon>Ogataea</taxon>
    </lineage>
</organism>
<reference evidence="21" key="1">
    <citation type="journal article" date="2021" name="Open Biol.">
        <title>Shared evolutionary footprints suggest mitochondrial oxidative damage underlies multiple complex I losses in fungi.</title>
        <authorList>
            <person name="Schikora-Tamarit M.A."/>
            <person name="Marcet-Houben M."/>
            <person name="Nosek J."/>
            <person name="Gabaldon T."/>
        </authorList>
    </citation>
    <scope>NUCLEOTIDE SEQUENCE</scope>
    <source>
        <strain evidence="21">NCAIM Y.01608</strain>
    </source>
</reference>
<evidence type="ECO:0000256" key="10">
    <source>
        <dbReference type="ARBA" id="ARBA00022833"/>
    </source>
</evidence>
<dbReference type="InterPro" id="IPR053976">
    <property type="entry name" value="PFF1_TM"/>
</dbReference>
<evidence type="ECO:0000256" key="12">
    <source>
        <dbReference type="ARBA" id="ARBA00023049"/>
    </source>
</evidence>
<dbReference type="Pfam" id="PF22251">
    <property type="entry name" value="PFF1_TM"/>
    <property type="match status" value="1"/>
</dbReference>
<dbReference type="AlphaFoldDB" id="A0A9P8T4J2"/>
<evidence type="ECO:0000256" key="3">
    <source>
        <dbReference type="ARBA" id="ARBA00004128"/>
    </source>
</evidence>
<feature type="transmembrane region" description="Helical" evidence="17">
    <location>
        <begin position="637"/>
        <end position="657"/>
    </location>
</feature>
<dbReference type="GO" id="GO:0005774">
    <property type="term" value="C:vacuolar membrane"/>
    <property type="evidence" value="ECO:0007669"/>
    <property type="project" value="UniProtKB-SubCell"/>
</dbReference>
<name>A0A9P8T4J2_9ASCO</name>
<feature type="transmembrane region" description="Helical" evidence="17">
    <location>
        <begin position="359"/>
        <end position="382"/>
    </location>
</feature>
<comment type="function">
    <text evidence="2">May be involved in vacuolar sorting and osmoregulation.</text>
</comment>
<feature type="transmembrane region" description="Helical" evidence="17">
    <location>
        <begin position="394"/>
        <end position="416"/>
    </location>
</feature>
<evidence type="ECO:0000256" key="9">
    <source>
        <dbReference type="ARBA" id="ARBA00022801"/>
    </source>
</evidence>
<dbReference type="InterPro" id="IPR053975">
    <property type="entry name" value="PFF1_C"/>
</dbReference>
<feature type="transmembrane region" description="Helical" evidence="17">
    <location>
        <begin position="21"/>
        <end position="41"/>
    </location>
</feature>
<dbReference type="Pfam" id="PF04389">
    <property type="entry name" value="Peptidase_M28"/>
    <property type="match status" value="1"/>
</dbReference>
<dbReference type="SUPFAM" id="SSF53187">
    <property type="entry name" value="Zn-dependent exopeptidases"/>
    <property type="match status" value="1"/>
</dbReference>
<dbReference type="Proteomes" id="UP000788993">
    <property type="component" value="Unassembled WGS sequence"/>
</dbReference>
<reference evidence="21" key="2">
    <citation type="submission" date="2021-01" db="EMBL/GenBank/DDBJ databases">
        <authorList>
            <person name="Schikora-Tamarit M.A."/>
        </authorList>
    </citation>
    <scope>NUCLEOTIDE SEQUENCE</scope>
    <source>
        <strain evidence="21">NCAIM Y.01608</strain>
    </source>
</reference>
<feature type="domain" description="Vacuolar membrane protease transmembrane" evidence="20">
    <location>
        <begin position="396"/>
        <end position="666"/>
    </location>
</feature>
<feature type="transmembrane region" description="Helical" evidence="17">
    <location>
        <begin position="428"/>
        <end position="449"/>
    </location>
</feature>
<keyword evidence="13 17" id="KW-0472">Membrane</keyword>
<evidence type="ECO:0000256" key="13">
    <source>
        <dbReference type="ARBA" id="ARBA00023136"/>
    </source>
</evidence>
<evidence type="ECO:0000256" key="7">
    <source>
        <dbReference type="ARBA" id="ARBA00022692"/>
    </source>
</evidence>
<comment type="subcellular location">
    <subcellularLocation>
        <location evidence="3">Vacuole membrane</location>
        <topology evidence="3">Multi-pass membrane protein</topology>
    </subcellularLocation>
</comment>
<feature type="transmembrane region" description="Helical" evidence="17">
    <location>
        <begin position="461"/>
        <end position="479"/>
    </location>
</feature>
<keyword evidence="12" id="KW-0482">Metalloprotease</keyword>
<evidence type="ECO:0000313" key="22">
    <source>
        <dbReference type="Proteomes" id="UP000788993"/>
    </source>
</evidence>
<evidence type="ECO:0000256" key="8">
    <source>
        <dbReference type="ARBA" id="ARBA00022723"/>
    </source>
</evidence>
<evidence type="ECO:0000256" key="11">
    <source>
        <dbReference type="ARBA" id="ARBA00022989"/>
    </source>
</evidence>
<comment type="cofactor">
    <cofactor evidence="1">
        <name>Zn(2+)</name>
        <dbReference type="ChEBI" id="CHEBI:29105"/>
    </cofactor>
</comment>
<feature type="compositionally biased region" description="Polar residues" evidence="16">
    <location>
        <begin position="542"/>
        <end position="559"/>
    </location>
</feature>
<evidence type="ECO:0000256" key="5">
    <source>
        <dbReference type="ARBA" id="ARBA00022554"/>
    </source>
</evidence>
<evidence type="ECO:0000256" key="17">
    <source>
        <dbReference type="SAM" id="Phobius"/>
    </source>
</evidence>
<keyword evidence="5" id="KW-0926">Vacuole</keyword>
<evidence type="ECO:0000256" key="2">
    <source>
        <dbReference type="ARBA" id="ARBA00003273"/>
    </source>
</evidence>
<keyword evidence="11 17" id="KW-1133">Transmembrane helix</keyword>
<keyword evidence="22" id="KW-1185">Reference proteome</keyword>
<evidence type="ECO:0000256" key="14">
    <source>
        <dbReference type="ARBA" id="ARBA00023180"/>
    </source>
</evidence>
<feature type="domain" description="Vacuolar membrane protease C-terminal" evidence="19">
    <location>
        <begin position="695"/>
        <end position="959"/>
    </location>
</feature>
<keyword evidence="7 17" id="KW-0812">Transmembrane</keyword>
<evidence type="ECO:0000259" key="20">
    <source>
        <dbReference type="Pfam" id="PF22251"/>
    </source>
</evidence>
<accession>A0A9P8T4J2</accession>
<dbReference type="EMBL" id="JAEUBD010001178">
    <property type="protein sequence ID" value="KAH3664911.1"/>
    <property type="molecule type" value="Genomic_DNA"/>
</dbReference>
<dbReference type="GO" id="GO:0008235">
    <property type="term" value="F:metalloexopeptidase activity"/>
    <property type="evidence" value="ECO:0007669"/>
    <property type="project" value="InterPro"/>
</dbReference>
<dbReference type="EC" id="3.4.-.-" evidence="15"/>
<gene>
    <name evidence="21" type="ORF">OGATHE_003726</name>
</gene>
<dbReference type="InterPro" id="IPR007484">
    <property type="entry name" value="Peptidase_M28"/>
</dbReference>
<dbReference type="GO" id="GO:0006508">
    <property type="term" value="P:proteolysis"/>
    <property type="evidence" value="ECO:0007669"/>
    <property type="project" value="UniProtKB-KW"/>
</dbReference>
<dbReference type="PANTHER" id="PTHR12147">
    <property type="entry name" value="METALLOPEPTIDASE M28 FAMILY MEMBER"/>
    <property type="match status" value="1"/>
</dbReference>
<keyword evidence="9 15" id="KW-0378">Hydrolase</keyword>
<dbReference type="CDD" id="cd03875">
    <property type="entry name" value="M28_Fxna_like"/>
    <property type="match status" value="1"/>
</dbReference>
<sequence length="965" mass="109120">MSQEPGRISKFIQSTFGFRKTTLTALVIISYIATILVNLYFDKVSLTPPEPAPRILNTAWLDLQTISAHFHPYTSHANDAIHDYLLERVSTICARKSYMEVDDDYDKLKFMVNQQDVFDPDSLANRIIYFESGNILVKIEGKRPALPGVLISSHYDSVPTAYGATDDGMGVASMLGILEHYSLDETDQPERTVIFNFNNNEEFGLLGAEAFMKHKWSKLVKYFVNLEGTGAGGKAILFRSTDVGVLSYYSAASRPFANSLFQQGFQSGLIRSQTDYKVYAENGLRGVDIAFYKPRSLYHTLRDSITGTSLGSLWHMEINALNLVDALANENKQISDDTSQAVFFDILGKYFFYLSVDTLYVLDIFIVSIVPIVTIICVLIVARRGTWYVEFGKGWLRYPISLLASLALTTFVSKYLYLNDPILLSNDYISPLLALTSLNLLCNYLILNFLAWLRPVHDQKLVCLLELNMILWIGAIWMTMKEKQEHNVAGYSITIVHFLVSVSSIFGLIGLIFKRRAPRYRKTIKPRIYGSSEEEQHHFDNENGSPAETIPESNDSENQPLLPAENSSNNNNSTIVIIEHESEETYRQKLKHAALQSFSYDWSIQFLILVPFSIFLIYTNGELVLQALNQTVQESSYFGKVTMQILVGVAVSLGVPVTPFIHKLNVALVLFLTAVLLVCSTVSYFETPYSYANPLKLRFLQTIDETSKVPLVNLFGRAGYIEPMLRDLPSLKDSGSAISCTLNTDTGTERCQYEGPRPYLVDGTSADNEFTNYLSLQIVNNSNNGDFVDNFTPVEVDFLINVQDNRNCILRFNSSNYDSLKSPHSEKMVSPVKLVTLYVDGYQSVPLSSVPSGYSTDEAGNHRFKTMKGIDEIQLHKLNWTQPYYHLGLQWLRTAFDDDEDIDRSTQLGVSVSCYWGEYDEEVRVDDHKVRKVRALDELIQYSPRHVVYSNLERGLVEVNAHVIL</sequence>
<feature type="domain" description="Peptidase M28" evidence="18">
    <location>
        <begin position="134"/>
        <end position="323"/>
    </location>
</feature>
<evidence type="ECO:0000256" key="15">
    <source>
        <dbReference type="RuleBase" id="RU361240"/>
    </source>
</evidence>
<evidence type="ECO:0000256" key="4">
    <source>
        <dbReference type="ARBA" id="ARBA00010918"/>
    </source>
</evidence>
<keyword evidence="8 15" id="KW-0479">Metal-binding</keyword>
<dbReference type="InterPro" id="IPR048024">
    <property type="entry name" value="Fxna-like_M28_dom"/>
</dbReference>
<dbReference type="GO" id="GO:0046872">
    <property type="term" value="F:metal ion binding"/>
    <property type="evidence" value="ECO:0007669"/>
    <property type="project" value="UniProtKB-KW"/>
</dbReference>
<dbReference type="Gene3D" id="3.40.630.10">
    <property type="entry name" value="Zn peptidases"/>
    <property type="match status" value="1"/>
</dbReference>
<dbReference type="Pfam" id="PF22250">
    <property type="entry name" value="PFF1_C"/>
    <property type="match status" value="1"/>
</dbReference>
<protein>
    <recommendedName>
        <fullName evidence="15">Peptide hydrolase</fullName>
        <ecNumber evidence="15">3.4.-.-</ecNumber>
    </recommendedName>
</protein>
<evidence type="ECO:0000256" key="6">
    <source>
        <dbReference type="ARBA" id="ARBA00022670"/>
    </source>
</evidence>
<evidence type="ECO:0000259" key="19">
    <source>
        <dbReference type="Pfam" id="PF22250"/>
    </source>
</evidence>
<feature type="transmembrane region" description="Helical" evidence="17">
    <location>
        <begin position="598"/>
        <end position="617"/>
    </location>
</feature>
<evidence type="ECO:0000313" key="21">
    <source>
        <dbReference type="EMBL" id="KAH3664911.1"/>
    </source>
</evidence>
<proteinExistence type="inferred from homology"/>
<comment type="similarity">
    <text evidence="4 15">Belongs to the peptidase M28 family.</text>
</comment>
<keyword evidence="10 15" id="KW-0862">Zinc</keyword>